<dbReference type="Gene3D" id="1.25.40.10">
    <property type="entry name" value="Tetratricopeptide repeat domain"/>
    <property type="match status" value="1"/>
</dbReference>
<comment type="caution">
    <text evidence="1">The sequence shown here is derived from an EMBL/GenBank/DDBJ whole genome shotgun (WGS) entry which is preliminary data.</text>
</comment>
<reference evidence="1" key="1">
    <citation type="submission" date="2022-12" db="EMBL/GenBank/DDBJ databases">
        <authorList>
            <person name="Krivoruchko A.V."/>
            <person name="Elkin A."/>
        </authorList>
    </citation>
    <scope>NUCLEOTIDE SEQUENCE</scope>
    <source>
        <strain evidence="1">IEGM 1388</strain>
    </source>
</reference>
<sequence length="145" mass="16375">MLDEMQREATELFAAGEYTHALAEFSVLREIRCRREGPYSLMCLSNLHDVIRCQVRLKLWADCEPMCRDLLAKYTFTHGPTDPDTLDVTEHMIATLEGLGRRGEAAELCNRTADALVAAGQRRKAVVFRDAATRHLQQSPEPTGR</sequence>
<accession>A0ABT4MVI4</accession>
<dbReference type="RefSeq" id="WP_084839305.1">
    <property type="nucleotide sequence ID" value="NZ_JAPWIE010000002.1"/>
</dbReference>
<name>A0ABT4MVI4_GORRU</name>
<proteinExistence type="predicted"/>
<dbReference type="InterPro" id="IPR011990">
    <property type="entry name" value="TPR-like_helical_dom_sf"/>
</dbReference>
<evidence type="ECO:0008006" key="3">
    <source>
        <dbReference type="Google" id="ProtNLM"/>
    </source>
</evidence>
<keyword evidence="2" id="KW-1185">Reference proteome</keyword>
<protein>
    <recommendedName>
        <fullName evidence="3">Tetratricopeptide repeat protein</fullName>
    </recommendedName>
</protein>
<organism evidence="1 2">
    <name type="scientific">Gordonia rubripertincta</name>
    <name type="common">Rhodococcus corallinus</name>
    <dbReference type="NCBI Taxonomy" id="36822"/>
    <lineage>
        <taxon>Bacteria</taxon>
        <taxon>Bacillati</taxon>
        <taxon>Actinomycetota</taxon>
        <taxon>Actinomycetes</taxon>
        <taxon>Mycobacteriales</taxon>
        <taxon>Gordoniaceae</taxon>
        <taxon>Gordonia</taxon>
    </lineage>
</organism>
<evidence type="ECO:0000313" key="2">
    <source>
        <dbReference type="Proteomes" id="UP001067235"/>
    </source>
</evidence>
<dbReference type="Proteomes" id="UP001067235">
    <property type="component" value="Unassembled WGS sequence"/>
</dbReference>
<gene>
    <name evidence="1" type="ORF">O4213_08705</name>
</gene>
<evidence type="ECO:0000313" key="1">
    <source>
        <dbReference type="EMBL" id="MCZ4550061.1"/>
    </source>
</evidence>
<dbReference type="EMBL" id="JAPWIE010000002">
    <property type="protein sequence ID" value="MCZ4550061.1"/>
    <property type="molecule type" value="Genomic_DNA"/>
</dbReference>